<dbReference type="GO" id="GO:0007608">
    <property type="term" value="P:sensory perception of smell"/>
    <property type="evidence" value="ECO:0007669"/>
    <property type="project" value="TreeGrafter"/>
</dbReference>
<evidence type="ECO:0000256" key="4">
    <source>
        <dbReference type="ARBA" id="ARBA00022729"/>
    </source>
</evidence>
<keyword evidence="4 5" id="KW-0732">Signal</keyword>
<dbReference type="InterPro" id="IPR036728">
    <property type="entry name" value="PBP_GOBP_sf"/>
</dbReference>
<protein>
    <submittedName>
        <fullName evidence="6">Odorant-binding protein 1</fullName>
    </submittedName>
</protein>
<evidence type="ECO:0000256" key="1">
    <source>
        <dbReference type="ARBA" id="ARBA00004613"/>
    </source>
</evidence>
<name>A0A7D0PCA5_9DIPT</name>
<evidence type="ECO:0000256" key="2">
    <source>
        <dbReference type="ARBA" id="ARBA00008098"/>
    </source>
</evidence>
<dbReference type="FunFam" id="1.10.238.20:FF:000001">
    <property type="entry name" value="General odorant-binding protein lush"/>
    <property type="match status" value="1"/>
</dbReference>
<dbReference type="PANTHER" id="PTHR11857:SF43">
    <property type="entry name" value="GEO07291P1-RELATED"/>
    <property type="match status" value="1"/>
</dbReference>
<comment type="subcellular location">
    <subcellularLocation>
        <location evidence="1">Secreted</location>
    </subcellularLocation>
</comment>
<evidence type="ECO:0000256" key="3">
    <source>
        <dbReference type="ARBA" id="ARBA00022525"/>
    </source>
</evidence>
<feature type="chain" id="PRO_5028123275" evidence="5">
    <location>
        <begin position="17"/>
        <end position="145"/>
    </location>
</feature>
<proteinExistence type="evidence at transcript level"/>
<dbReference type="Gene3D" id="1.10.238.20">
    <property type="entry name" value="Pheromone/general odorant binding protein domain"/>
    <property type="match status" value="1"/>
</dbReference>
<dbReference type="GO" id="GO:0005615">
    <property type="term" value="C:extracellular space"/>
    <property type="evidence" value="ECO:0007669"/>
    <property type="project" value="TreeGrafter"/>
</dbReference>
<feature type="signal peptide" evidence="5">
    <location>
        <begin position="1"/>
        <end position="16"/>
    </location>
</feature>
<comment type="similarity">
    <text evidence="2">Belongs to the PBP/GOBP family.</text>
</comment>
<sequence>MKFIVAFVLLFAAVAAQKSPADESRTKAMADMKHCITETGISREKAMQVRSGDAGSVDDESKCFVKCYFKKTGFMNDADEILKDTMIARLVAEGRSSQTSEDVINKCAQEKGTDSCDTAYKVFKCYRADIPLSRPTHSHRHEHSN</sequence>
<organism evidence="6">
    <name type="scientific">Propsilocerus akamusi</name>
    <dbReference type="NCBI Taxonomy" id="903466"/>
    <lineage>
        <taxon>Eukaryota</taxon>
        <taxon>Metazoa</taxon>
        <taxon>Ecdysozoa</taxon>
        <taxon>Arthropoda</taxon>
        <taxon>Hexapoda</taxon>
        <taxon>Insecta</taxon>
        <taxon>Pterygota</taxon>
        <taxon>Neoptera</taxon>
        <taxon>Endopterygota</taxon>
        <taxon>Diptera</taxon>
        <taxon>Nematocera</taxon>
        <taxon>Chironomoidea</taxon>
        <taxon>Chironomidae</taxon>
        <taxon>Propsilocerus</taxon>
    </lineage>
</organism>
<evidence type="ECO:0000256" key="5">
    <source>
        <dbReference type="SAM" id="SignalP"/>
    </source>
</evidence>
<reference evidence="6" key="1">
    <citation type="submission" date="2019-07" db="EMBL/GenBank/DDBJ databases">
        <title>Identification and Expression Pattern of Chemosensory Genes from the Transcriptome of the Propsilocerus akamusi.</title>
        <authorList>
            <person name="Yan C."/>
            <person name="Pan L."/>
        </authorList>
    </citation>
    <scope>NUCLEOTIDE SEQUENCE</scope>
</reference>
<dbReference type="SUPFAM" id="SSF47565">
    <property type="entry name" value="Insect pheromone/odorant-binding proteins"/>
    <property type="match status" value="1"/>
</dbReference>
<dbReference type="SMART" id="SM00708">
    <property type="entry name" value="PhBP"/>
    <property type="match status" value="1"/>
</dbReference>
<accession>A0A7D0PCA5</accession>
<dbReference type="InterPro" id="IPR006170">
    <property type="entry name" value="PBP/GOBP"/>
</dbReference>
<dbReference type="AlphaFoldDB" id="A0A7D0PCA5"/>
<keyword evidence="3" id="KW-0964">Secreted</keyword>
<dbReference type="GO" id="GO:0005549">
    <property type="term" value="F:odorant binding"/>
    <property type="evidence" value="ECO:0007669"/>
    <property type="project" value="InterPro"/>
</dbReference>
<dbReference type="PANTHER" id="PTHR11857">
    <property type="entry name" value="ODORANT BINDING PROTEIN-RELATED"/>
    <property type="match status" value="1"/>
</dbReference>
<dbReference type="EMBL" id="MN132992">
    <property type="protein sequence ID" value="QGW50665.1"/>
    <property type="molecule type" value="mRNA"/>
</dbReference>
<dbReference type="Pfam" id="PF01395">
    <property type="entry name" value="PBP_GOBP"/>
    <property type="match status" value="1"/>
</dbReference>
<evidence type="ECO:0000313" key="6">
    <source>
        <dbReference type="EMBL" id="QGW50665.1"/>
    </source>
</evidence>
<dbReference type="CDD" id="cd23992">
    <property type="entry name" value="PBP_GOBP"/>
    <property type="match status" value="1"/>
</dbReference>